<evidence type="ECO:0000256" key="8">
    <source>
        <dbReference type="ARBA" id="ARBA00023180"/>
    </source>
</evidence>
<dbReference type="GO" id="GO:0046872">
    <property type="term" value="F:metal ion binding"/>
    <property type="evidence" value="ECO:0007669"/>
    <property type="project" value="UniProtKB-KW"/>
</dbReference>
<keyword evidence="5" id="KW-0808">Transferase</keyword>
<evidence type="ECO:0000256" key="5">
    <source>
        <dbReference type="ARBA" id="ARBA00022679"/>
    </source>
</evidence>
<dbReference type="GeneTree" id="ENSGT00940000161628"/>
<dbReference type="GO" id="GO:0008466">
    <property type="term" value="F:glycogenin glucosyltransferase activity"/>
    <property type="evidence" value="ECO:0007669"/>
    <property type="project" value="UniProtKB-EC"/>
</dbReference>
<keyword evidence="7" id="KW-0320">Glycogen biosynthesis</keyword>
<dbReference type="InterPro" id="IPR029044">
    <property type="entry name" value="Nucleotide-diphossugar_trans"/>
</dbReference>
<dbReference type="EC" id="2.4.1.186" evidence="11"/>
<evidence type="ECO:0000256" key="6">
    <source>
        <dbReference type="ARBA" id="ARBA00022723"/>
    </source>
</evidence>
<dbReference type="InterPro" id="IPR002495">
    <property type="entry name" value="Glyco_trans_8"/>
</dbReference>
<dbReference type="InterPro" id="IPR050587">
    <property type="entry name" value="GNT1/Glycosyltrans_8"/>
</dbReference>
<comment type="similarity">
    <text evidence="10">Belongs to the glycosyltransferase 8 family. Glycogenin subfamily.</text>
</comment>
<comment type="subcellular location">
    <subcellularLocation>
        <location evidence="2">Cytoplasm</location>
    </subcellularLocation>
</comment>
<dbReference type="Ensembl" id="ENSCSAVT00000020141.1">
    <property type="protein sequence ID" value="ENSCSAVP00000019927.1"/>
    <property type="gene ID" value="ENSCSAVG00000011702.1"/>
</dbReference>
<organism evidence="16 17">
    <name type="scientific">Ciona savignyi</name>
    <name type="common">Pacific transparent sea squirt</name>
    <dbReference type="NCBI Taxonomy" id="51511"/>
    <lineage>
        <taxon>Eukaryota</taxon>
        <taxon>Metazoa</taxon>
        <taxon>Chordata</taxon>
        <taxon>Tunicata</taxon>
        <taxon>Ascidiacea</taxon>
        <taxon>Phlebobranchia</taxon>
        <taxon>Cionidae</taxon>
        <taxon>Ciona</taxon>
    </lineage>
</organism>
<dbReference type="AlphaFoldDB" id="H2ZQR1"/>
<reference evidence="16" key="2">
    <citation type="submission" date="2025-08" db="UniProtKB">
        <authorList>
            <consortium name="Ensembl"/>
        </authorList>
    </citation>
    <scope>IDENTIFICATION</scope>
</reference>
<comment type="catalytic activity">
    <reaction evidence="12">
        <text>[1,4-alpha-D-glucosyl](n)-L-tyrosyl-[glycogenin] + UDP-alpha-D-glucose = [1,4-alpha-D-glucosyl](n+1)-L-tyrosyl-[glycogenin] + UDP + H(+)</text>
        <dbReference type="Rhea" id="RHEA:56560"/>
        <dbReference type="Rhea" id="RHEA-COMP:14606"/>
        <dbReference type="Rhea" id="RHEA-COMP:14607"/>
        <dbReference type="ChEBI" id="CHEBI:15378"/>
        <dbReference type="ChEBI" id="CHEBI:58223"/>
        <dbReference type="ChEBI" id="CHEBI:58885"/>
        <dbReference type="ChEBI" id="CHEBI:140574"/>
        <dbReference type="EC" id="2.4.1.186"/>
    </reaction>
    <physiologicalReaction direction="left-to-right" evidence="12">
        <dbReference type="Rhea" id="RHEA:56561"/>
    </physiologicalReaction>
</comment>
<reference evidence="17" key="1">
    <citation type="submission" date="2003-08" db="EMBL/GenBank/DDBJ databases">
        <authorList>
            <person name="Birren B."/>
            <person name="Nusbaum C."/>
            <person name="Abebe A."/>
            <person name="Abouelleil A."/>
            <person name="Adekoya E."/>
            <person name="Ait-zahra M."/>
            <person name="Allen N."/>
            <person name="Allen T."/>
            <person name="An P."/>
            <person name="Anderson M."/>
            <person name="Anderson S."/>
            <person name="Arachchi H."/>
            <person name="Armbruster J."/>
            <person name="Bachantsang P."/>
            <person name="Baldwin J."/>
            <person name="Barry A."/>
            <person name="Bayul T."/>
            <person name="Blitshsteyn B."/>
            <person name="Bloom T."/>
            <person name="Blye J."/>
            <person name="Boguslavskiy L."/>
            <person name="Borowsky M."/>
            <person name="Boukhgalter B."/>
            <person name="Brunache A."/>
            <person name="Butler J."/>
            <person name="Calixte N."/>
            <person name="Calvo S."/>
            <person name="Camarata J."/>
            <person name="Campo K."/>
            <person name="Chang J."/>
            <person name="Cheshatsang Y."/>
            <person name="Citroen M."/>
            <person name="Collymore A."/>
            <person name="Considine T."/>
            <person name="Cook A."/>
            <person name="Cooke P."/>
            <person name="Corum B."/>
            <person name="Cuomo C."/>
            <person name="David R."/>
            <person name="Dawoe T."/>
            <person name="Degray S."/>
            <person name="Dodge S."/>
            <person name="Dooley K."/>
            <person name="Dorje P."/>
            <person name="Dorjee K."/>
            <person name="Dorris L."/>
            <person name="Duffey N."/>
            <person name="Dupes A."/>
            <person name="Elkins T."/>
            <person name="Engels R."/>
            <person name="Erickson J."/>
            <person name="Farina A."/>
            <person name="Faro S."/>
            <person name="Ferreira P."/>
            <person name="Fischer H."/>
            <person name="Fitzgerald M."/>
            <person name="Foley K."/>
            <person name="Gage D."/>
            <person name="Galagan J."/>
            <person name="Gearin G."/>
            <person name="Gnerre S."/>
            <person name="Gnirke A."/>
            <person name="Goyette A."/>
            <person name="Graham J."/>
            <person name="Grandbois E."/>
            <person name="Gyaltsen K."/>
            <person name="Hafez N."/>
            <person name="Hagopian D."/>
            <person name="Hagos B."/>
            <person name="Hall J."/>
            <person name="Hatcher B."/>
            <person name="Heller A."/>
            <person name="Higgins H."/>
            <person name="Honan T."/>
            <person name="Horn A."/>
            <person name="Houde N."/>
            <person name="Hughes L."/>
            <person name="Hulme W."/>
            <person name="Husby E."/>
            <person name="Iliev I."/>
            <person name="Jaffe D."/>
            <person name="Jones C."/>
            <person name="Kamal M."/>
            <person name="Kamat A."/>
            <person name="Kamvysselis M."/>
            <person name="Karlsson E."/>
            <person name="Kells C."/>
            <person name="Kieu A."/>
            <person name="Kisner P."/>
            <person name="Kodira C."/>
            <person name="Kulbokas E."/>
            <person name="Labutti K."/>
            <person name="Lama D."/>
            <person name="Landers T."/>
            <person name="Leger J."/>
            <person name="Levine S."/>
            <person name="Lewis D."/>
            <person name="Lewis T."/>
            <person name="Lindblad-toh K."/>
            <person name="Liu X."/>
            <person name="Lokyitsang T."/>
            <person name="Lokyitsang Y."/>
            <person name="Lucien O."/>
            <person name="Lui A."/>
            <person name="Ma L.J."/>
            <person name="Mabbitt R."/>
            <person name="Macdonald J."/>
            <person name="Maclean C."/>
            <person name="Major J."/>
            <person name="Manning J."/>
            <person name="Marabella R."/>
            <person name="Maru K."/>
            <person name="Matthews C."/>
            <person name="Mauceli E."/>
            <person name="Mccarthy M."/>
            <person name="Mcdonough S."/>
            <person name="Mcghee T."/>
            <person name="Meldrim J."/>
            <person name="Meneus L."/>
            <person name="Mesirov J."/>
            <person name="Mihalev A."/>
            <person name="Mihova T."/>
            <person name="Mikkelsen T."/>
            <person name="Mlenga V."/>
            <person name="Moru K."/>
            <person name="Mozes J."/>
            <person name="Mulrain L."/>
            <person name="Munson G."/>
            <person name="Naylor J."/>
            <person name="Newes C."/>
            <person name="Nguyen C."/>
            <person name="Nguyen N."/>
            <person name="Nguyen T."/>
            <person name="Nicol R."/>
            <person name="Nielsen C."/>
            <person name="Nizzari M."/>
            <person name="Norbu C."/>
            <person name="Norbu N."/>
            <person name="O'donnell P."/>
            <person name="Okoawo O."/>
            <person name="O'leary S."/>
            <person name="Omotosho B."/>
            <person name="O'neill K."/>
            <person name="Osman S."/>
            <person name="Parker S."/>
            <person name="Perrin D."/>
            <person name="Phunkhang P."/>
            <person name="Piqani B."/>
            <person name="Purcell S."/>
            <person name="Rachupka T."/>
            <person name="Ramasamy U."/>
            <person name="Rameau R."/>
            <person name="Ray V."/>
            <person name="Raymond C."/>
            <person name="Retta R."/>
            <person name="Richardson S."/>
            <person name="Rise C."/>
            <person name="Rodriguez J."/>
            <person name="Rogers J."/>
            <person name="Rogov P."/>
            <person name="Rutman M."/>
            <person name="Schupbach R."/>
            <person name="Seaman C."/>
            <person name="Settipalli S."/>
            <person name="Sharpe T."/>
            <person name="Sheridan J."/>
            <person name="Sherpa N."/>
            <person name="Shi J."/>
            <person name="Smirnov S."/>
            <person name="Smith C."/>
            <person name="Sougnez C."/>
            <person name="Spencer B."/>
            <person name="Stalker J."/>
            <person name="Stange-thomann N."/>
            <person name="Stavropoulos S."/>
            <person name="Stetson K."/>
            <person name="Stone C."/>
            <person name="Stone S."/>
            <person name="Stubbs M."/>
            <person name="Talamas J."/>
            <person name="Tchuinga P."/>
            <person name="Tenzing P."/>
            <person name="Tesfaye S."/>
            <person name="Theodore J."/>
            <person name="Thoulutsang Y."/>
            <person name="Topham K."/>
            <person name="Towey S."/>
            <person name="Tsamla T."/>
            <person name="Tsomo N."/>
            <person name="Vallee D."/>
            <person name="Vassiliev H."/>
            <person name="Venkataraman V."/>
            <person name="Vinson J."/>
            <person name="Vo A."/>
            <person name="Wade C."/>
            <person name="Wang S."/>
            <person name="Wangchuk T."/>
            <person name="Wangdi T."/>
            <person name="Whittaker C."/>
            <person name="Wilkinson J."/>
            <person name="Wu Y."/>
            <person name="Wyman D."/>
            <person name="Yadav S."/>
            <person name="Yang S."/>
            <person name="Yang X."/>
            <person name="Yeager S."/>
            <person name="Yee E."/>
            <person name="Young G."/>
            <person name="Zainoun J."/>
            <person name="Zembeck L."/>
            <person name="Zimmer A."/>
            <person name="Zody M."/>
            <person name="Lander E."/>
        </authorList>
    </citation>
    <scope>NUCLEOTIDE SEQUENCE [LARGE SCALE GENOMIC DNA]</scope>
</reference>
<evidence type="ECO:0000256" key="13">
    <source>
        <dbReference type="ARBA" id="ARBA00047924"/>
    </source>
</evidence>
<evidence type="ECO:0000256" key="11">
    <source>
        <dbReference type="ARBA" id="ARBA00038934"/>
    </source>
</evidence>
<keyword evidence="4" id="KW-0963">Cytoplasm</keyword>
<evidence type="ECO:0000256" key="3">
    <source>
        <dbReference type="ARBA" id="ARBA00004964"/>
    </source>
</evidence>
<dbReference type="GO" id="GO:0005978">
    <property type="term" value="P:glycogen biosynthetic process"/>
    <property type="evidence" value="ECO:0007669"/>
    <property type="project" value="UniProtKB-KW"/>
</dbReference>
<proteinExistence type="inferred from homology"/>
<keyword evidence="17" id="KW-1185">Reference proteome</keyword>
<evidence type="ECO:0000313" key="16">
    <source>
        <dbReference type="Ensembl" id="ENSCSAVP00000019927.1"/>
    </source>
</evidence>
<evidence type="ECO:0000256" key="15">
    <source>
        <dbReference type="ARBA" id="ARBA00057883"/>
    </source>
</evidence>
<accession>H2ZQR1</accession>
<keyword evidence="9" id="KW-0464">Manganese</keyword>
<evidence type="ECO:0000313" key="17">
    <source>
        <dbReference type="Proteomes" id="UP000007875"/>
    </source>
</evidence>
<dbReference type="CDD" id="cd02537">
    <property type="entry name" value="GT8_Glycogenin"/>
    <property type="match status" value="1"/>
</dbReference>
<dbReference type="HOGENOM" id="CLU_017171_0_0_1"/>
<evidence type="ECO:0000256" key="12">
    <source>
        <dbReference type="ARBA" id="ARBA00047374"/>
    </source>
</evidence>
<evidence type="ECO:0000256" key="9">
    <source>
        <dbReference type="ARBA" id="ARBA00023211"/>
    </source>
</evidence>
<protein>
    <recommendedName>
        <fullName evidence="11">glycogenin glucosyltransferase</fullName>
        <ecNumber evidence="11">2.4.1.186</ecNumber>
    </recommendedName>
</protein>
<comment type="function">
    <text evidence="15">Self-glucosylating initiator of glycogen synthesis. It catalyzes the formation of a short alpha (1,4)-glucosyl chain covalently attached via a glucose 1-O-tyrosyl linkage to internal tyrosine residues and these chains act as primers for the elongation reaction catalyzed by glycogen synthase.</text>
</comment>
<name>H2ZQR1_CIOSA</name>
<dbReference type="FunFam" id="3.90.550.10:FF:000092">
    <property type="entry name" value="Glycogenin 2"/>
    <property type="match status" value="1"/>
</dbReference>
<dbReference type="eggNOG" id="KOG1950">
    <property type="taxonomic scope" value="Eukaryota"/>
</dbReference>
<keyword evidence="8" id="KW-0325">Glycoprotein</keyword>
<evidence type="ECO:0000256" key="7">
    <source>
        <dbReference type="ARBA" id="ARBA00023056"/>
    </source>
</evidence>
<evidence type="ECO:0000256" key="14">
    <source>
        <dbReference type="ARBA" id="ARBA00049637"/>
    </source>
</evidence>
<reference evidence="16" key="3">
    <citation type="submission" date="2025-09" db="UniProtKB">
        <authorList>
            <consortium name="Ensembl"/>
        </authorList>
    </citation>
    <scope>IDENTIFICATION</scope>
</reference>
<evidence type="ECO:0000256" key="10">
    <source>
        <dbReference type="ARBA" id="ARBA00038162"/>
    </source>
</evidence>
<comment type="pathway">
    <text evidence="3">Glycan biosynthesis; glycogen biosynthesis.</text>
</comment>
<dbReference type="FunCoup" id="H2ZQR1">
    <property type="interactions" value="1"/>
</dbReference>
<evidence type="ECO:0000256" key="4">
    <source>
        <dbReference type="ARBA" id="ARBA00022490"/>
    </source>
</evidence>
<keyword evidence="6" id="KW-0479">Metal-binding</keyword>
<comment type="function">
    <text evidence="14">Glycogenin participates in the glycogen biosynthetic process along with glycogen synthase and glycogen branching enzyme. It catalyzes the formation of a short alpha (1,4)-glucosyl chain covalently attached via a glucose 1-O-tyrosyl linkage to internal tyrosine residues and these chains act as primers for the elongation reaction catalyzed by glycogen synthase.</text>
</comment>
<dbReference type="SUPFAM" id="SSF53448">
    <property type="entry name" value="Nucleotide-diphospho-sugar transferases"/>
    <property type="match status" value="1"/>
</dbReference>
<dbReference type="Gene3D" id="3.90.550.10">
    <property type="entry name" value="Spore Coat Polysaccharide Biosynthesis Protein SpsA, Chain A"/>
    <property type="match status" value="1"/>
</dbReference>
<evidence type="ECO:0000256" key="2">
    <source>
        <dbReference type="ARBA" id="ARBA00004496"/>
    </source>
</evidence>
<evidence type="ECO:0000256" key="1">
    <source>
        <dbReference type="ARBA" id="ARBA00001936"/>
    </source>
</evidence>
<dbReference type="Proteomes" id="UP000007875">
    <property type="component" value="Unassembled WGS sequence"/>
</dbReference>
<dbReference type="PANTHER" id="PTHR11183">
    <property type="entry name" value="GLYCOGENIN SUBFAMILY MEMBER"/>
    <property type="match status" value="1"/>
</dbReference>
<dbReference type="STRING" id="51511.ENSCSAVP00000019927"/>
<sequence>MVREAFVTLVTNDLYCDGALVVAQSLRSHGTKKDIVVLTTPHVSAACRSRLAVLFDHVVLVNILDSNDSAHLALLHRPELGVTFTKIHCWSLTQYSKCVFLDADTLLLTNVDELFERNELSAAPDSGWPDMFNSGVFVFKPSMHTFQELIQLADNQGSFDGGDQGLLNTYFSEWSTSDSSKRLSFLYNMHSTSTYSYSPAFKQFGKDTKIVHFIGNPKPWNHKYNEQTGQVEILEGSGILEPALLKHWWEVCCQARKISNVEKLSPQFENLTVSKSSDKISDPLEVEDDKMASHRQHFLQLQASNVDYTGVDSFDHIQAKLDGILQSSSPTRPSTSVKKNT</sequence>
<dbReference type="GO" id="GO:0005737">
    <property type="term" value="C:cytoplasm"/>
    <property type="evidence" value="ECO:0007669"/>
    <property type="project" value="UniProtKB-SubCell"/>
</dbReference>
<comment type="catalytic activity">
    <reaction evidence="13">
        <text>L-tyrosyl-[glycogenin] + UDP-alpha-D-glucose = alpha-D-glucosyl-L-tyrosyl-[glycogenin] + UDP + H(+)</text>
        <dbReference type="Rhea" id="RHEA:23360"/>
        <dbReference type="Rhea" id="RHEA-COMP:14604"/>
        <dbReference type="Rhea" id="RHEA-COMP:14605"/>
        <dbReference type="ChEBI" id="CHEBI:15378"/>
        <dbReference type="ChEBI" id="CHEBI:46858"/>
        <dbReference type="ChEBI" id="CHEBI:58223"/>
        <dbReference type="ChEBI" id="CHEBI:58885"/>
        <dbReference type="ChEBI" id="CHEBI:140573"/>
        <dbReference type="EC" id="2.4.1.186"/>
    </reaction>
    <physiologicalReaction direction="left-to-right" evidence="13">
        <dbReference type="Rhea" id="RHEA:23361"/>
    </physiologicalReaction>
</comment>
<dbReference type="InParanoid" id="H2ZQR1"/>
<comment type="cofactor">
    <cofactor evidence="1">
        <name>Mn(2+)</name>
        <dbReference type="ChEBI" id="CHEBI:29035"/>
    </cofactor>
</comment>
<dbReference type="Pfam" id="PF01501">
    <property type="entry name" value="Glyco_transf_8"/>
    <property type="match status" value="2"/>
</dbReference>